<reference evidence="1 2" key="1">
    <citation type="journal article" date="2012" name="Genome Biol.">
        <title>Sequencing three crocodilian genomes to illuminate the evolution of archosaurs and amniotes.</title>
        <authorList>
            <person name="St John J.A."/>
            <person name="Braun E.L."/>
            <person name="Isberg S.R."/>
            <person name="Miles L.G."/>
            <person name="Chong A.Y."/>
            <person name="Gongora J."/>
            <person name="Dalzell P."/>
            <person name="Moran C."/>
            <person name="Bed'hom B."/>
            <person name="Abzhanov A."/>
            <person name="Burgess S.C."/>
            <person name="Cooksey A.M."/>
            <person name="Castoe T.A."/>
            <person name="Crawford N.G."/>
            <person name="Densmore L.D."/>
            <person name="Drew J.C."/>
            <person name="Edwards S.V."/>
            <person name="Faircloth B.C."/>
            <person name="Fujita M.K."/>
            <person name="Greenwold M.J."/>
            <person name="Hoffmann F.G."/>
            <person name="Howard J.M."/>
            <person name="Iguchi T."/>
            <person name="Janes D.E."/>
            <person name="Khan S.Y."/>
            <person name="Kohno S."/>
            <person name="de Koning A.J."/>
            <person name="Lance S.L."/>
            <person name="McCarthy F.M."/>
            <person name="McCormack J.E."/>
            <person name="Merchant M.E."/>
            <person name="Peterson D.G."/>
            <person name="Pollock D.D."/>
            <person name="Pourmand N."/>
            <person name="Raney B.J."/>
            <person name="Roessler K.A."/>
            <person name="Sanford J.R."/>
            <person name="Sawyer R.H."/>
            <person name="Schmidt C.J."/>
            <person name="Triplett E.W."/>
            <person name="Tuberville T.D."/>
            <person name="Venegas-Anaya M."/>
            <person name="Howard J.T."/>
            <person name="Jarvis E.D."/>
            <person name="Guillette L.J.Jr."/>
            <person name="Glenn T.C."/>
            <person name="Green R.E."/>
            <person name="Ray D.A."/>
        </authorList>
    </citation>
    <scope>NUCLEOTIDE SEQUENCE [LARGE SCALE GENOMIC DNA]</scope>
    <source>
        <strain evidence="1">KSC_2009_1</strain>
    </source>
</reference>
<name>A0A151MJY9_ALLMI</name>
<keyword evidence="2" id="KW-1185">Reference proteome</keyword>
<organism evidence="1 2">
    <name type="scientific">Alligator mississippiensis</name>
    <name type="common">American alligator</name>
    <dbReference type="NCBI Taxonomy" id="8496"/>
    <lineage>
        <taxon>Eukaryota</taxon>
        <taxon>Metazoa</taxon>
        <taxon>Chordata</taxon>
        <taxon>Craniata</taxon>
        <taxon>Vertebrata</taxon>
        <taxon>Euteleostomi</taxon>
        <taxon>Archelosauria</taxon>
        <taxon>Archosauria</taxon>
        <taxon>Crocodylia</taxon>
        <taxon>Alligatoridae</taxon>
        <taxon>Alligatorinae</taxon>
        <taxon>Alligator</taxon>
    </lineage>
</organism>
<evidence type="ECO:0000313" key="2">
    <source>
        <dbReference type="Proteomes" id="UP000050525"/>
    </source>
</evidence>
<protein>
    <submittedName>
        <fullName evidence="1">Uncharacterized protein</fullName>
    </submittedName>
</protein>
<dbReference type="EMBL" id="AKHW03005996">
    <property type="protein sequence ID" value="KYO24861.1"/>
    <property type="molecule type" value="Genomic_DNA"/>
</dbReference>
<accession>A0A151MJY9</accession>
<comment type="caution">
    <text evidence="1">The sequence shown here is derived from an EMBL/GenBank/DDBJ whole genome shotgun (WGS) entry which is preliminary data.</text>
</comment>
<dbReference type="AlphaFoldDB" id="A0A151MJY9"/>
<gene>
    <name evidence="1" type="ORF">Y1Q_0023737</name>
</gene>
<evidence type="ECO:0000313" key="1">
    <source>
        <dbReference type="EMBL" id="KYO24861.1"/>
    </source>
</evidence>
<proteinExistence type="predicted"/>
<dbReference type="Proteomes" id="UP000050525">
    <property type="component" value="Unassembled WGS sequence"/>
</dbReference>
<sequence>MIVAADMKYLPGTQLAGAVDLEIPELGISPCSSHPEVHSEVLLEEQCRNSVHLYLPWIKTLLSPKVPEERVIPAPAAEMCADAALPPVLNRHSYYTSEMNASKRLEAWKKKENGRAKNAKEK</sequence>